<keyword evidence="2" id="KW-1185">Reference proteome</keyword>
<sequence length="91" mass="9966">MATSVAYLLITAAKFRNIGERSEPSPGYRRSRRLPNPVTAAAINLCHLFTPRYSLSNQSAAAVQLRRVNLKVLEGLPPPADRGVNDFKLGC</sequence>
<dbReference type="EMBL" id="JALNTZ010000009">
    <property type="protein sequence ID" value="KAJ3641149.1"/>
    <property type="molecule type" value="Genomic_DNA"/>
</dbReference>
<organism evidence="1 2">
    <name type="scientific">Zophobas morio</name>
    <dbReference type="NCBI Taxonomy" id="2755281"/>
    <lineage>
        <taxon>Eukaryota</taxon>
        <taxon>Metazoa</taxon>
        <taxon>Ecdysozoa</taxon>
        <taxon>Arthropoda</taxon>
        <taxon>Hexapoda</taxon>
        <taxon>Insecta</taxon>
        <taxon>Pterygota</taxon>
        <taxon>Neoptera</taxon>
        <taxon>Endopterygota</taxon>
        <taxon>Coleoptera</taxon>
        <taxon>Polyphaga</taxon>
        <taxon>Cucujiformia</taxon>
        <taxon>Tenebrionidae</taxon>
        <taxon>Zophobas</taxon>
    </lineage>
</organism>
<reference evidence="1" key="1">
    <citation type="journal article" date="2023" name="G3 (Bethesda)">
        <title>Whole genome assemblies of Zophobas morio and Tenebrio molitor.</title>
        <authorList>
            <person name="Kaur S."/>
            <person name="Stinson S.A."/>
            <person name="diCenzo G.C."/>
        </authorList>
    </citation>
    <scope>NUCLEOTIDE SEQUENCE</scope>
    <source>
        <strain evidence="1">QUZm001</strain>
    </source>
</reference>
<name>A0AA38HPR1_9CUCU</name>
<accession>A0AA38HPR1</accession>
<evidence type="ECO:0000313" key="2">
    <source>
        <dbReference type="Proteomes" id="UP001168821"/>
    </source>
</evidence>
<dbReference type="Proteomes" id="UP001168821">
    <property type="component" value="Unassembled WGS sequence"/>
</dbReference>
<dbReference type="AlphaFoldDB" id="A0AA38HPR1"/>
<proteinExistence type="predicted"/>
<comment type="caution">
    <text evidence="1">The sequence shown here is derived from an EMBL/GenBank/DDBJ whole genome shotgun (WGS) entry which is preliminary data.</text>
</comment>
<gene>
    <name evidence="1" type="ORF">Zmor_027666</name>
</gene>
<evidence type="ECO:0000313" key="1">
    <source>
        <dbReference type="EMBL" id="KAJ3641149.1"/>
    </source>
</evidence>
<protein>
    <submittedName>
        <fullName evidence="1">Uncharacterized protein</fullName>
    </submittedName>
</protein>